<evidence type="ECO:0000313" key="3">
    <source>
        <dbReference type="Proteomes" id="UP001610100"/>
    </source>
</evidence>
<dbReference type="RefSeq" id="WP_344737875.1">
    <property type="nucleotide sequence ID" value="NZ_BAABAY010000001.1"/>
</dbReference>
<dbReference type="PANTHER" id="PTHR40076">
    <property type="entry name" value="MEMBRANE PROTEIN-RELATED"/>
    <property type="match status" value="1"/>
</dbReference>
<protein>
    <recommendedName>
        <fullName evidence="4">Glycerophosphoryl diester phosphodiesterase membrane domain-containing protein</fullName>
    </recommendedName>
</protein>
<keyword evidence="3" id="KW-1185">Reference proteome</keyword>
<gene>
    <name evidence="2" type="ORF">V8G58_10665</name>
</gene>
<dbReference type="Proteomes" id="UP001610100">
    <property type="component" value="Unassembled WGS sequence"/>
</dbReference>
<feature type="transmembrane region" description="Helical" evidence="1">
    <location>
        <begin position="38"/>
        <end position="65"/>
    </location>
</feature>
<keyword evidence="1" id="KW-0812">Transmembrane</keyword>
<evidence type="ECO:0000256" key="1">
    <source>
        <dbReference type="SAM" id="Phobius"/>
    </source>
</evidence>
<sequence length="261" mass="29266">MNTLNQITEKIRAARALDFGIIFNEAIELFKKTWIQGFLLQLFTILVMLPLIIMVYVPFIGLIIAQEKSRSINEEAISNFFAGMSVLYIAVVIICALVLGAVSIALNAGFFRIMKKLDHNETVSTNDFFYFVKGRYLGKAFTILIVTFLLSAASLLLCYTPLIYLFVPMSYFAVFFAFNPDLSAGEIISQSFRLGNKKWLLSFGLIVVSYLLAQIIGLITCGIGSLFTMAFVYHPVYLIYKHVVGFNDPEPIDEIGTTPVE</sequence>
<evidence type="ECO:0008006" key="4">
    <source>
        <dbReference type="Google" id="ProtNLM"/>
    </source>
</evidence>
<keyword evidence="1" id="KW-0472">Membrane</keyword>
<organism evidence="2 3">
    <name type="scientific">Gaetbulibacter aestuarii</name>
    <dbReference type="NCBI Taxonomy" id="1502358"/>
    <lineage>
        <taxon>Bacteria</taxon>
        <taxon>Pseudomonadati</taxon>
        <taxon>Bacteroidota</taxon>
        <taxon>Flavobacteriia</taxon>
        <taxon>Flavobacteriales</taxon>
        <taxon>Flavobacteriaceae</taxon>
        <taxon>Gaetbulibacter</taxon>
    </lineage>
</organism>
<feature type="transmembrane region" description="Helical" evidence="1">
    <location>
        <begin position="199"/>
        <end position="232"/>
    </location>
</feature>
<dbReference type="PANTHER" id="PTHR40076:SF1">
    <property type="entry name" value="MEMBRANE PROTEIN"/>
    <property type="match status" value="1"/>
</dbReference>
<name>A0ABW7N0W2_9FLAO</name>
<feature type="transmembrane region" description="Helical" evidence="1">
    <location>
        <begin position="136"/>
        <end position="156"/>
    </location>
</feature>
<comment type="caution">
    <text evidence="2">The sequence shown here is derived from an EMBL/GenBank/DDBJ whole genome shotgun (WGS) entry which is preliminary data.</text>
</comment>
<accession>A0ABW7N0W2</accession>
<reference evidence="2 3" key="1">
    <citation type="submission" date="2024-02" db="EMBL/GenBank/DDBJ databases">
        <title>A Gaetbulibacter species isolated from tidal flats and genomic insights of their niches.</title>
        <authorList>
            <person name="Ye Y."/>
        </authorList>
    </citation>
    <scope>NUCLEOTIDE SEQUENCE [LARGE SCALE GENOMIC DNA]</scope>
    <source>
        <strain evidence="2 3">KYW382</strain>
    </source>
</reference>
<dbReference type="EMBL" id="JBAWKB010000003">
    <property type="protein sequence ID" value="MFH6772395.1"/>
    <property type="molecule type" value="Genomic_DNA"/>
</dbReference>
<feature type="transmembrane region" description="Helical" evidence="1">
    <location>
        <begin position="85"/>
        <end position="106"/>
    </location>
</feature>
<evidence type="ECO:0000313" key="2">
    <source>
        <dbReference type="EMBL" id="MFH6772395.1"/>
    </source>
</evidence>
<dbReference type="InterPro" id="IPR010380">
    <property type="entry name" value="DUF975"/>
</dbReference>
<proteinExistence type="predicted"/>
<keyword evidence="1" id="KW-1133">Transmembrane helix</keyword>